<comment type="caution">
    <text evidence="1">The sequence shown here is derived from an EMBL/GenBank/DDBJ whole genome shotgun (WGS) entry which is preliminary data.</text>
</comment>
<dbReference type="AlphaFoldDB" id="A0A557QDI1"/>
<proteinExistence type="predicted"/>
<dbReference type="Proteomes" id="UP000319502">
    <property type="component" value="Unassembled WGS sequence"/>
</dbReference>
<gene>
    <name evidence="1" type="ORF">FHP91_20500</name>
</gene>
<dbReference type="EMBL" id="VMNK01000023">
    <property type="protein sequence ID" value="TVO50953.1"/>
    <property type="molecule type" value="Genomic_DNA"/>
</dbReference>
<reference evidence="1 2" key="1">
    <citation type="submission" date="2019-07" db="EMBL/GenBank/DDBJ databases">
        <title>The pathways for chlorine oxyanion respiration interact through the shared metabolite chlorate.</title>
        <authorList>
            <person name="Barnum T.P."/>
            <person name="Cheng Y."/>
            <person name="Hill K.A."/>
            <person name="Lucas L.N."/>
            <person name="Carlson H.K."/>
            <person name="Coates J.D."/>
        </authorList>
    </citation>
    <scope>NUCLEOTIDE SEQUENCE [LARGE SCALE GENOMIC DNA]</scope>
    <source>
        <strain evidence="1 2">SFB-3</strain>
    </source>
</reference>
<dbReference type="Pfam" id="PF13289">
    <property type="entry name" value="SIR2_2"/>
    <property type="match status" value="1"/>
</dbReference>
<dbReference type="OrthoDB" id="9812283at2"/>
<dbReference type="InterPro" id="IPR029035">
    <property type="entry name" value="DHS-like_NAD/FAD-binding_dom"/>
</dbReference>
<organism evidence="1 2">
    <name type="scientific">Denitromonas halophila</name>
    <dbReference type="NCBI Taxonomy" id="1629404"/>
    <lineage>
        <taxon>Bacteria</taxon>
        <taxon>Pseudomonadati</taxon>
        <taxon>Pseudomonadota</taxon>
        <taxon>Betaproteobacteria</taxon>
        <taxon>Rhodocyclales</taxon>
        <taxon>Zoogloeaceae</taxon>
        <taxon>Denitromonas</taxon>
    </lineage>
</organism>
<keyword evidence="2" id="KW-1185">Reference proteome</keyword>
<name>A0A557QDI1_9RHOO</name>
<dbReference type="SUPFAM" id="SSF52467">
    <property type="entry name" value="DHS-like NAD/FAD-binding domain"/>
    <property type="match status" value="1"/>
</dbReference>
<sequence>MSKAPVIILGSGASAAYGIPGMPQLKDHLLGVACPKTSKPDDEAKWTEFQTKLKTTDLETALDEVRLPELLTALVVESTWDYLAPYDRKVFEQAIVDHDLFPLTKLFLHLFNSTRNDIHVVTPNYDRIAEYAADAGKLAHYTGFHYGHIRARAVNGRPRIHLGGAPARTVNIWKVHGSFDWFRDNDGVVVGLPIATRRPTNVFPVIVTPGIEKYRLTHDEPFHSIKSEADKALQGADSYLCVGYGFNDTHLQTTLVERCRGKDVPLVLLTKGVSATAKAFLASGKCGKYLAIEEAPSGARVYSREFPTGEEIAGESIWQLGEFLKLVIS</sequence>
<evidence type="ECO:0000313" key="1">
    <source>
        <dbReference type="EMBL" id="TVO50953.1"/>
    </source>
</evidence>
<accession>A0A557QDI1</accession>
<evidence type="ECO:0000313" key="2">
    <source>
        <dbReference type="Proteomes" id="UP000319502"/>
    </source>
</evidence>
<protein>
    <submittedName>
        <fullName evidence="1">Uncharacterized protein</fullName>
    </submittedName>
</protein>